<dbReference type="Gene3D" id="3.40.50.620">
    <property type="entry name" value="HUPs"/>
    <property type="match status" value="1"/>
</dbReference>
<dbReference type="PANTHER" id="PTHR46268:SF24">
    <property type="entry name" value="UNIVERSAL STRESS PROTEIN"/>
    <property type="match status" value="1"/>
</dbReference>
<organism evidence="3 4">
    <name type="scientific">Natronorubrum thiooxidans</name>
    <dbReference type="NCBI Taxonomy" id="308853"/>
    <lineage>
        <taxon>Archaea</taxon>
        <taxon>Methanobacteriati</taxon>
        <taxon>Methanobacteriota</taxon>
        <taxon>Stenosarchaea group</taxon>
        <taxon>Halobacteria</taxon>
        <taxon>Halobacteriales</taxon>
        <taxon>Natrialbaceae</taxon>
        <taxon>Natronorubrum</taxon>
    </lineage>
</organism>
<evidence type="ECO:0000313" key="3">
    <source>
        <dbReference type="EMBL" id="SIR76344.1"/>
    </source>
</evidence>
<dbReference type="SUPFAM" id="SSF52402">
    <property type="entry name" value="Adenine nucleotide alpha hydrolases-like"/>
    <property type="match status" value="1"/>
</dbReference>
<dbReference type="Pfam" id="PF00582">
    <property type="entry name" value="Usp"/>
    <property type="match status" value="1"/>
</dbReference>
<comment type="similarity">
    <text evidence="1">Belongs to the universal stress protein A family.</text>
</comment>
<dbReference type="RefSeq" id="WP_076608008.1">
    <property type="nucleotide sequence ID" value="NZ_FTNR01000002.1"/>
</dbReference>
<dbReference type="PRINTS" id="PR01438">
    <property type="entry name" value="UNVRSLSTRESS"/>
</dbReference>
<dbReference type="InterPro" id="IPR006015">
    <property type="entry name" value="Universal_stress_UspA"/>
</dbReference>
<dbReference type="InterPro" id="IPR006016">
    <property type="entry name" value="UspA"/>
</dbReference>
<sequence>MTKHVLVPLDGSESSWDAVDYAFDQYDGERITILHVIDPADGVYAGSDSGYYDSTTFDRARERGEQLCDEATDRFEEGNYSSSTVLETAVETGRPSHTILRAADDRNVDHIVMGSHGRSGISRILLGSVAETVTRRAAVPVTIVR</sequence>
<dbReference type="InterPro" id="IPR014729">
    <property type="entry name" value="Rossmann-like_a/b/a_fold"/>
</dbReference>
<protein>
    <submittedName>
        <fullName evidence="3">Nucleotide-binding universal stress protein, UspA family</fullName>
    </submittedName>
</protein>
<evidence type="ECO:0000256" key="1">
    <source>
        <dbReference type="ARBA" id="ARBA00008791"/>
    </source>
</evidence>
<keyword evidence="4" id="KW-1185">Reference proteome</keyword>
<gene>
    <name evidence="3" type="ORF">SAMN05421752_102325</name>
</gene>
<accession>A0A1N7DKK2</accession>
<reference evidence="4" key="1">
    <citation type="submission" date="2017-01" db="EMBL/GenBank/DDBJ databases">
        <authorList>
            <person name="Varghese N."/>
            <person name="Submissions S."/>
        </authorList>
    </citation>
    <scope>NUCLEOTIDE SEQUENCE [LARGE SCALE GENOMIC DNA]</scope>
    <source>
        <strain evidence="4">type strain: HArc-</strain>
    </source>
</reference>
<proteinExistence type="inferred from homology"/>
<evidence type="ECO:0000259" key="2">
    <source>
        <dbReference type="Pfam" id="PF00582"/>
    </source>
</evidence>
<dbReference type="EMBL" id="FTNR01000002">
    <property type="protein sequence ID" value="SIR76344.1"/>
    <property type="molecule type" value="Genomic_DNA"/>
</dbReference>
<dbReference type="CDD" id="cd00293">
    <property type="entry name" value="USP-like"/>
    <property type="match status" value="1"/>
</dbReference>
<feature type="domain" description="UspA" evidence="2">
    <location>
        <begin position="1"/>
        <end position="145"/>
    </location>
</feature>
<dbReference type="AlphaFoldDB" id="A0A1N7DKK2"/>
<evidence type="ECO:0000313" key="4">
    <source>
        <dbReference type="Proteomes" id="UP000185936"/>
    </source>
</evidence>
<dbReference type="STRING" id="308853.SAMN05421752_102325"/>
<name>A0A1N7DKK2_9EURY</name>
<dbReference type="Proteomes" id="UP000185936">
    <property type="component" value="Unassembled WGS sequence"/>
</dbReference>
<dbReference type="OrthoDB" id="105697at2157"/>
<dbReference type="PANTHER" id="PTHR46268">
    <property type="entry name" value="STRESS RESPONSE PROTEIN NHAX"/>
    <property type="match status" value="1"/>
</dbReference>